<dbReference type="Gene3D" id="6.10.340.10">
    <property type="match status" value="1"/>
</dbReference>
<keyword evidence="9" id="KW-0902">Two-component regulatory system</keyword>
<sequence>MLTRLRPRTVPRGRLTFRAKLATTFASICFLVGAAVLVLVALLARHGTMAEASGLKIRMVEPAATTSPPTDTSQPASGRTSSAGAGAHTGANPELDLVHMEITKKLQDAALRQLILWPAVGLVLMAVLSWTTAWWLAGRALRPVREVTRAARRMSGENLHERLRLSGPDDELRELADTYDAMLDRLEKSFTSQRRFVANASHELLTPLTVQRTSIEVGLADPLPHGLAEVREELLTANRSAEKLVAALLVLARSDRGLDQVQDTDVSVLVAQAVAELRSLANENAVSVSTHIEPLTVSGDPALLKQLVSNLVRNAIQYNHPQGDVAVHAGEDRLTVTNTGPLVDPARVDALFEPFRRLAPDRTGTDGHGLGLSIVQSIADAHAATVTAEPRAVGGLTIEVRFAHEPAHPGPRLHESPRVPSPDARPGSGPEPVVLTLRPE</sequence>
<dbReference type="RefSeq" id="WP_317769999.1">
    <property type="nucleotide sequence ID" value="NZ_JAWMAJ010000006.1"/>
</dbReference>
<keyword evidence="15" id="KW-1185">Reference proteome</keyword>
<evidence type="ECO:0000313" key="14">
    <source>
        <dbReference type="EMBL" id="MDV7214934.1"/>
    </source>
</evidence>
<dbReference type="Pfam" id="PF00672">
    <property type="entry name" value="HAMP"/>
    <property type="match status" value="1"/>
</dbReference>
<evidence type="ECO:0000256" key="4">
    <source>
        <dbReference type="ARBA" id="ARBA00022553"/>
    </source>
</evidence>
<dbReference type="InterPro" id="IPR005467">
    <property type="entry name" value="His_kinase_dom"/>
</dbReference>
<keyword evidence="5" id="KW-0808">Transferase</keyword>
<dbReference type="SUPFAM" id="SSF55874">
    <property type="entry name" value="ATPase domain of HSP90 chaperone/DNA topoisomerase II/histidine kinase"/>
    <property type="match status" value="1"/>
</dbReference>
<dbReference type="InterPro" id="IPR036097">
    <property type="entry name" value="HisK_dim/P_sf"/>
</dbReference>
<evidence type="ECO:0000256" key="10">
    <source>
        <dbReference type="SAM" id="MobiDB-lite"/>
    </source>
</evidence>
<dbReference type="InterPro" id="IPR003594">
    <property type="entry name" value="HATPase_dom"/>
</dbReference>
<keyword evidence="7 14" id="KW-0418">Kinase</keyword>
<comment type="catalytic activity">
    <reaction evidence="1">
        <text>ATP + protein L-histidine = ADP + protein N-phospho-L-histidine.</text>
        <dbReference type="EC" id="2.7.13.3"/>
    </reaction>
</comment>
<gene>
    <name evidence="14" type="ORF">R5A26_03105</name>
</gene>
<dbReference type="EMBL" id="JAWMAJ010000006">
    <property type="protein sequence ID" value="MDV7214934.1"/>
    <property type="molecule type" value="Genomic_DNA"/>
</dbReference>
<name>A0ABU4F2X5_9ACTN</name>
<dbReference type="PANTHER" id="PTHR45436">
    <property type="entry name" value="SENSOR HISTIDINE KINASE YKOH"/>
    <property type="match status" value="1"/>
</dbReference>
<reference evidence="14 15" key="1">
    <citation type="submission" date="2023-10" db="EMBL/GenBank/DDBJ databases">
        <title>Characterization of rhizosphere-enriched actinobacteria from wheat plants lab-grown on chernevaya soil.</title>
        <authorList>
            <person name="Tikhonova E.N."/>
            <person name="Konopkin A."/>
            <person name="Kravchenko I.K."/>
        </authorList>
    </citation>
    <scope>NUCLEOTIDE SEQUENCE [LARGE SCALE GENOMIC DNA]</scope>
    <source>
        <strain evidence="14 15">RR29</strain>
    </source>
</reference>
<feature type="compositionally biased region" description="Basic and acidic residues" evidence="10">
    <location>
        <begin position="406"/>
        <end position="417"/>
    </location>
</feature>
<feature type="domain" description="Histidine kinase" evidence="12">
    <location>
        <begin position="199"/>
        <end position="406"/>
    </location>
</feature>
<evidence type="ECO:0000256" key="3">
    <source>
        <dbReference type="ARBA" id="ARBA00012438"/>
    </source>
</evidence>
<dbReference type="PROSITE" id="PS50109">
    <property type="entry name" value="HIS_KIN"/>
    <property type="match status" value="1"/>
</dbReference>
<feature type="transmembrane region" description="Helical" evidence="11">
    <location>
        <begin position="115"/>
        <end position="137"/>
    </location>
</feature>
<dbReference type="Proteomes" id="UP001187346">
    <property type="component" value="Unassembled WGS sequence"/>
</dbReference>
<keyword evidence="6 11" id="KW-0812">Transmembrane</keyword>
<dbReference type="SMART" id="SM00388">
    <property type="entry name" value="HisKA"/>
    <property type="match status" value="1"/>
</dbReference>
<evidence type="ECO:0000256" key="9">
    <source>
        <dbReference type="ARBA" id="ARBA00023012"/>
    </source>
</evidence>
<accession>A0ABU4F2X5</accession>
<evidence type="ECO:0000256" key="6">
    <source>
        <dbReference type="ARBA" id="ARBA00022692"/>
    </source>
</evidence>
<evidence type="ECO:0000256" key="8">
    <source>
        <dbReference type="ARBA" id="ARBA00022989"/>
    </source>
</evidence>
<feature type="region of interest" description="Disordered" evidence="10">
    <location>
        <begin position="61"/>
        <end position="91"/>
    </location>
</feature>
<dbReference type="Pfam" id="PF00512">
    <property type="entry name" value="HisKA"/>
    <property type="match status" value="1"/>
</dbReference>
<organism evidence="14 15">
    <name type="scientific">Streptomyces prunicolor</name>
    <dbReference type="NCBI Taxonomy" id="67348"/>
    <lineage>
        <taxon>Bacteria</taxon>
        <taxon>Bacillati</taxon>
        <taxon>Actinomycetota</taxon>
        <taxon>Actinomycetes</taxon>
        <taxon>Kitasatosporales</taxon>
        <taxon>Streptomycetaceae</taxon>
        <taxon>Streptomyces</taxon>
    </lineage>
</organism>
<evidence type="ECO:0000256" key="5">
    <source>
        <dbReference type="ARBA" id="ARBA00022679"/>
    </source>
</evidence>
<dbReference type="PANTHER" id="PTHR45436:SF5">
    <property type="entry name" value="SENSOR HISTIDINE KINASE TRCS"/>
    <property type="match status" value="1"/>
</dbReference>
<evidence type="ECO:0000259" key="13">
    <source>
        <dbReference type="PROSITE" id="PS50885"/>
    </source>
</evidence>
<dbReference type="SUPFAM" id="SSF158472">
    <property type="entry name" value="HAMP domain-like"/>
    <property type="match status" value="1"/>
</dbReference>
<dbReference type="Pfam" id="PF02518">
    <property type="entry name" value="HATPase_c"/>
    <property type="match status" value="1"/>
</dbReference>
<comment type="subcellular location">
    <subcellularLocation>
        <location evidence="2">Cell membrane</location>
    </subcellularLocation>
</comment>
<dbReference type="CDD" id="cd06225">
    <property type="entry name" value="HAMP"/>
    <property type="match status" value="1"/>
</dbReference>
<feature type="region of interest" description="Disordered" evidence="10">
    <location>
        <begin position="406"/>
        <end position="440"/>
    </location>
</feature>
<keyword evidence="4" id="KW-0597">Phosphoprotein</keyword>
<dbReference type="EC" id="2.7.13.3" evidence="3"/>
<feature type="domain" description="HAMP" evidence="13">
    <location>
        <begin position="138"/>
        <end position="191"/>
    </location>
</feature>
<dbReference type="SMART" id="SM00387">
    <property type="entry name" value="HATPase_c"/>
    <property type="match status" value="1"/>
</dbReference>
<dbReference type="Gene3D" id="3.30.565.10">
    <property type="entry name" value="Histidine kinase-like ATPase, C-terminal domain"/>
    <property type="match status" value="1"/>
</dbReference>
<evidence type="ECO:0000256" key="2">
    <source>
        <dbReference type="ARBA" id="ARBA00004236"/>
    </source>
</evidence>
<evidence type="ECO:0000256" key="7">
    <source>
        <dbReference type="ARBA" id="ARBA00022777"/>
    </source>
</evidence>
<keyword evidence="8 11" id="KW-1133">Transmembrane helix</keyword>
<proteinExistence type="predicted"/>
<dbReference type="InterPro" id="IPR003661">
    <property type="entry name" value="HisK_dim/P_dom"/>
</dbReference>
<feature type="compositionally biased region" description="Low complexity" evidence="10">
    <location>
        <begin position="62"/>
        <end position="91"/>
    </location>
</feature>
<evidence type="ECO:0000313" key="15">
    <source>
        <dbReference type="Proteomes" id="UP001187346"/>
    </source>
</evidence>
<dbReference type="InterPro" id="IPR036890">
    <property type="entry name" value="HATPase_C_sf"/>
</dbReference>
<evidence type="ECO:0000256" key="1">
    <source>
        <dbReference type="ARBA" id="ARBA00000085"/>
    </source>
</evidence>
<evidence type="ECO:0000256" key="11">
    <source>
        <dbReference type="SAM" id="Phobius"/>
    </source>
</evidence>
<dbReference type="InterPro" id="IPR003660">
    <property type="entry name" value="HAMP_dom"/>
</dbReference>
<feature type="transmembrane region" description="Helical" evidence="11">
    <location>
        <begin position="21"/>
        <end position="44"/>
    </location>
</feature>
<dbReference type="GO" id="GO:0016301">
    <property type="term" value="F:kinase activity"/>
    <property type="evidence" value="ECO:0007669"/>
    <property type="project" value="UniProtKB-KW"/>
</dbReference>
<evidence type="ECO:0000259" key="12">
    <source>
        <dbReference type="PROSITE" id="PS50109"/>
    </source>
</evidence>
<dbReference type="SUPFAM" id="SSF47384">
    <property type="entry name" value="Homodimeric domain of signal transducing histidine kinase"/>
    <property type="match status" value="1"/>
</dbReference>
<comment type="caution">
    <text evidence="14">The sequence shown here is derived from an EMBL/GenBank/DDBJ whole genome shotgun (WGS) entry which is preliminary data.</text>
</comment>
<protein>
    <recommendedName>
        <fullName evidence="3">histidine kinase</fullName>
        <ecNumber evidence="3">2.7.13.3</ecNumber>
    </recommendedName>
</protein>
<dbReference type="PROSITE" id="PS50885">
    <property type="entry name" value="HAMP"/>
    <property type="match status" value="1"/>
</dbReference>
<dbReference type="CDD" id="cd00082">
    <property type="entry name" value="HisKA"/>
    <property type="match status" value="1"/>
</dbReference>
<dbReference type="InterPro" id="IPR050428">
    <property type="entry name" value="TCS_sensor_his_kinase"/>
</dbReference>
<keyword evidence="11" id="KW-0472">Membrane</keyword>
<dbReference type="SMART" id="SM00304">
    <property type="entry name" value="HAMP"/>
    <property type="match status" value="1"/>
</dbReference>